<dbReference type="AlphaFoldDB" id="A0A1G5J4Z5"/>
<dbReference type="RefSeq" id="WP_090746309.1">
    <property type="nucleotide sequence ID" value="NZ_FMVT01000011.1"/>
</dbReference>
<feature type="region of interest" description="Disordered" evidence="2">
    <location>
        <begin position="1"/>
        <end position="23"/>
    </location>
</feature>
<evidence type="ECO:0000256" key="2">
    <source>
        <dbReference type="SAM" id="MobiDB-lite"/>
    </source>
</evidence>
<dbReference type="GO" id="GO:0050313">
    <property type="term" value="F:sulfur dioxygenase activity"/>
    <property type="evidence" value="ECO:0007669"/>
    <property type="project" value="InterPro"/>
</dbReference>
<dbReference type="Proteomes" id="UP000199502">
    <property type="component" value="Unassembled WGS sequence"/>
</dbReference>
<dbReference type="Pfam" id="PF00753">
    <property type="entry name" value="Lactamase_B"/>
    <property type="match status" value="1"/>
</dbReference>
<dbReference type="InterPro" id="IPR036866">
    <property type="entry name" value="RibonucZ/Hydroxyglut_hydro"/>
</dbReference>
<proteinExistence type="predicted"/>
<name>A0A1G5J4Z5_9RHOB</name>
<accession>A0A1G5J4Z5</accession>
<keyword evidence="5" id="KW-1185">Reference proteome</keyword>
<dbReference type="PANTHER" id="PTHR43084">
    <property type="entry name" value="PERSULFIDE DIOXYGENASE ETHE1"/>
    <property type="match status" value="1"/>
</dbReference>
<dbReference type="EMBL" id="FMVT01000011">
    <property type="protein sequence ID" value="SCY83426.1"/>
    <property type="molecule type" value="Genomic_DNA"/>
</dbReference>
<evidence type="ECO:0000259" key="3">
    <source>
        <dbReference type="SMART" id="SM00849"/>
    </source>
</evidence>
<dbReference type="GO" id="GO:0046872">
    <property type="term" value="F:metal ion binding"/>
    <property type="evidence" value="ECO:0007669"/>
    <property type="project" value="UniProtKB-KW"/>
</dbReference>
<evidence type="ECO:0000313" key="4">
    <source>
        <dbReference type="EMBL" id="SCY83426.1"/>
    </source>
</evidence>
<dbReference type="GO" id="GO:0006749">
    <property type="term" value="P:glutathione metabolic process"/>
    <property type="evidence" value="ECO:0007669"/>
    <property type="project" value="InterPro"/>
</dbReference>
<dbReference type="InterPro" id="IPR044528">
    <property type="entry name" value="POD-like_MBL-fold"/>
</dbReference>
<dbReference type="InterPro" id="IPR051682">
    <property type="entry name" value="Mito_Persulfide_Diox"/>
</dbReference>
<protein>
    <submittedName>
        <fullName evidence="4">Glyoxylase, beta-lactamase superfamily II</fullName>
    </submittedName>
</protein>
<organism evidence="4 5">
    <name type="scientific">Paracoccus tibetensis</name>
    <dbReference type="NCBI Taxonomy" id="336292"/>
    <lineage>
        <taxon>Bacteria</taxon>
        <taxon>Pseudomonadati</taxon>
        <taxon>Pseudomonadota</taxon>
        <taxon>Alphaproteobacteria</taxon>
        <taxon>Rhodobacterales</taxon>
        <taxon>Paracoccaceae</taxon>
        <taxon>Paracoccus</taxon>
    </lineage>
</organism>
<sequence length="305" mass="33908">MSGTQLETPVVRHSPSRGPGSPDVWGIYEPDTGSIQYVCANPATRKAALIDVVWNLDVQHYRFSTQSMDQVLDLVRENGLRVQWVLDTHPHADHVMASALLRARIGAPNGIGERVRDIAGIWAKLYNLPGTFDPARDFDRLFVEGETFRIGDLPVRVMLSPGHTLGSVTYVCGDAAFTHDTLMQPDAGTSRADFPGGTTEELWDSIQAILALPKETRLFVGHDYGTDSRDEPEWEATVGEHRATNRHVRDGTVREDWISLRNARDATLPLPDRILAAMQINLRGGRLPEPEADGHSYLKIPVDRF</sequence>
<keyword evidence="1" id="KW-0479">Metal-binding</keyword>
<dbReference type="STRING" id="336292.SAMN05660710_02978"/>
<evidence type="ECO:0000256" key="1">
    <source>
        <dbReference type="ARBA" id="ARBA00022723"/>
    </source>
</evidence>
<gene>
    <name evidence="4" type="ORF">SAMN05660710_02978</name>
</gene>
<dbReference type="OrthoDB" id="9784009at2"/>
<reference evidence="4 5" key="1">
    <citation type="submission" date="2016-10" db="EMBL/GenBank/DDBJ databases">
        <authorList>
            <person name="de Groot N.N."/>
        </authorList>
    </citation>
    <scope>NUCLEOTIDE SEQUENCE [LARGE SCALE GENOMIC DNA]</scope>
    <source>
        <strain evidence="4 5">CGMCC 1.8925</strain>
    </source>
</reference>
<dbReference type="GO" id="GO:0070813">
    <property type="term" value="P:hydrogen sulfide metabolic process"/>
    <property type="evidence" value="ECO:0007669"/>
    <property type="project" value="TreeGrafter"/>
</dbReference>
<dbReference type="SUPFAM" id="SSF56281">
    <property type="entry name" value="Metallo-hydrolase/oxidoreductase"/>
    <property type="match status" value="1"/>
</dbReference>
<dbReference type="PANTHER" id="PTHR43084:SF1">
    <property type="entry name" value="PERSULFIDE DIOXYGENASE ETHE1, MITOCHONDRIAL"/>
    <property type="match status" value="1"/>
</dbReference>
<feature type="domain" description="Metallo-beta-lactamase" evidence="3">
    <location>
        <begin position="33"/>
        <end position="222"/>
    </location>
</feature>
<dbReference type="CDD" id="cd07724">
    <property type="entry name" value="POD-like_MBL-fold"/>
    <property type="match status" value="1"/>
</dbReference>
<dbReference type="Gene3D" id="3.60.15.10">
    <property type="entry name" value="Ribonuclease Z/Hydroxyacylglutathione hydrolase-like"/>
    <property type="match status" value="1"/>
</dbReference>
<evidence type="ECO:0000313" key="5">
    <source>
        <dbReference type="Proteomes" id="UP000199502"/>
    </source>
</evidence>
<dbReference type="InterPro" id="IPR001279">
    <property type="entry name" value="Metallo-B-lactamas"/>
</dbReference>
<dbReference type="SMART" id="SM00849">
    <property type="entry name" value="Lactamase_B"/>
    <property type="match status" value="1"/>
</dbReference>